<protein>
    <recommendedName>
        <fullName evidence="4 10">Outer-membrane lipoprotein carrier protein</fullName>
    </recommendedName>
</protein>
<keyword evidence="11" id="KW-0449">Lipoprotein</keyword>
<evidence type="ECO:0000256" key="4">
    <source>
        <dbReference type="ARBA" id="ARBA00014035"/>
    </source>
</evidence>
<dbReference type="Proteomes" id="UP000552587">
    <property type="component" value="Unassembled WGS sequence"/>
</dbReference>
<evidence type="ECO:0000256" key="8">
    <source>
        <dbReference type="ARBA" id="ARBA00022927"/>
    </source>
</evidence>
<keyword evidence="5 10" id="KW-0813">Transport</keyword>
<dbReference type="InterPro" id="IPR029046">
    <property type="entry name" value="LolA/LolB/LppX"/>
</dbReference>
<evidence type="ECO:0000256" key="1">
    <source>
        <dbReference type="ARBA" id="ARBA00004418"/>
    </source>
</evidence>
<feature type="chain" id="PRO_5031653465" description="Outer-membrane lipoprotein carrier protein" evidence="10">
    <location>
        <begin position="30"/>
        <end position="215"/>
    </location>
</feature>
<reference evidence="11 12" key="1">
    <citation type="submission" date="2020-07" db="EMBL/GenBank/DDBJ databases">
        <authorList>
            <person name="Xu S."/>
            <person name="Li A."/>
        </authorList>
    </citation>
    <scope>NUCLEOTIDE SEQUENCE [LARGE SCALE GENOMIC DNA]</scope>
    <source>
        <strain evidence="11 12">SG-8</strain>
    </source>
</reference>
<evidence type="ECO:0000313" key="12">
    <source>
        <dbReference type="Proteomes" id="UP000552587"/>
    </source>
</evidence>
<comment type="function">
    <text evidence="10">Participates in the translocation of lipoproteins from the inner membrane to the outer membrane. Only forms a complex with a lipoprotein if the residue after the N-terminal Cys is not an aspartate (The Asp acts as a targeting signal to indicate that the lipoprotein should stay in the inner membrane).</text>
</comment>
<feature type="signal peptide" evidence="10">
    <location>
        <begin position="1"/>
        <end position="29"/>
    </location>
</feature>
<evidence type="ECO:0000256" key="3">
    <source>
        <dbReference type="ARBA" id="ARBA00011245"/>
    </source>
</evidence>
<proteinExistence type="inferred from homology"/>
<keyword evidence="7 10" id="KW-0574">Periplasm</keyword>
<evidence type="ECO:0000313" key="11">
    <source>
        <dbReference type="EMBL" id="MBB1089296.1"/>
    </source>
</evidence>
<dbReference type="InterPro" id="IPR018323">
    <property type="entry name" value="OM_lipoprot_carrier_LolA_Pbac"/>
</dbReference>
<dbReference type="InterPro" id="IPR004564">
    <property type="entry name" value="OM_lipoprot_carrier_LolA-like"/>
</dbReference>
<dbReference type="PANTHER" id="PTHR35869">
    <property type="entry name" value="OUTER-MEMBRANE LIPOPROTEIN CARRIER PROTEIN"/>
    <property type="match status" value="1"/>
</dbReference>
<dbReference type="RefSeq" id="WP_182670065.1">
    <property type="nucleotide sequence ID" value="NZ_JACHTE010000008.1"/>
</dbReference>
<gene>
    <name evidence="10 11" type="primary">lolA</name>
    <name evidence="11" type="ORF">H4F99_12485</name>
</gene>
<dbReference type="NCBIfam" id="TIGR00547">
    <property type="entry name" value="lolA"/>
    <property type="match status" value="1"/>
</dbReference>
<name>A0A7W3YFI7_9GAMM</name>
<keyword evidence="6 10" id="KW-0732">Signal</keyword>
<evidence type="ECO:0000256" key="9">
    <source>
        <dbReference type="ARBA" id="ARBA00023186"/>
    </source>
</evidence>
<dbReference type="GO" id="GO:0044874">
    <property type="term" value="P:lipoprotein localization to outer membrane"/>
    <property type="evidence" value="ECO:0007669"/>
    <property type="project" value="UniProtKB-UniRule"/>
</dbReference>
<keyword evidence="9 10" id="KW-0143">Chaperone</keyword>
<keyword evidence="8 10" id="KW-0653">Protein transport</keyword>
<comment type="caution">
    <text evidence="11">The sequence shown here is derived from an EMBL/GenBank/DDBJ whole genome shotgun (WGS) entry which is preliminary data.</text>
</comment>
<dbReference type="CDD" id="cd16325">
    <property type="entry name" value="LolA"/>
    <property type="match status" value="1"/>
</dbReference>
<dbReference type="PANTHER" id="PTHR35869:SF1">
    <property type="entry name" value="OUTER-MEMBRANE LIPOPROTEIN CARRIER PROTEIN"/>
    <property type="match status" value="1"/>
</dbReference>
<dbReference type="SUPFAM" id="SSF89392">
    <property type="entry name" value="Prokaryotic lipoproteins and lipoprotein localization factors"/>
    <property type="match status" value="1"/>
</dbReference>
<keyword evidence="12" id="KW-1185">Reference proteome</keyword>
<dbReference type="Pfam" id="PF03548">
    <property type="entry name" value="LolA"/>
    <property type="match status" value="1"/>
</dbReference>
<comment type="similarity">
    <text evidence="2 10">Belongs to the LolA family.</text>
</comment>
<comment type="subunit">
    <text evidence="3 10">Monomer.</text>
</comment>
<dbReference type="Gene3D" id="2.50.20.10">
    <property type="entry name" value="Lipoprotein localisation LolA/LolB/LppX"/>
    <property type="match status" value="1"/>
</dbReference>
<dbReference type="AlphaFoldDB" id="A0A7W3YFI7"/>
<sequence length="215" mass="23513" precursor="true">MTQHFPSTRRLASVSLAIAGMLLSASAIAGARDQLDTFTQGLEGLDGNFSQQVFDTNGKVKEASNGTLALEAPRHFRWEYVKPYPQIIVADGQTVWIYEPDLDQVTRRPQGVEEQNSPLAVLIDPSRLESRFKVEEGGTADGLEWLVLAPKDPNDASFSSARLGFRDDALVRMQVTDTLGQATRIDFGAWRKNPAFGPGTFEFSPPEGTDVIGEG</sequence>
<organism evidence="11 12">
    <name type="scientific">Marilutibacter penaei</name>
    <dbReference type="NCBI Taxonomy" id="2759900"/>
    <lineage>
        <taxon>Bacteria</taxon>
        <taxon>Pseudomonadati</taxon>
        <taxon>Pseudomonadota</taxon>
        <taxon>Gammaproteobacteria</taxon>
        <taxon>Lysobacterales</taxon>
        <taxon>Lysobacteraceae</taxon>
        <taxon>Marilutibacter</taxon>
    </lineage>
</organism>
<dbReference type="EMBL" id="JACHTE010000008">
    <property type="protein sequence ID" value="MBB1089296.1"/>
    <property type="molecule type" value="Genomic_DNA"/>
</dbReference>
<dbReference type="HAMAP" id="MF_00240">
    <property type="entry name" value="LolA"/>
    <property type="match status" value="1"/>
</dbReference>
<evidence type="ECO:0000256" key="2">
    <source>
        <dbReference type="ARBA" id="ARBA00007615"/>
    </source>
</evidence>
<evidence type="ECO:0000256" key="7">
    <source>
        <dbReference type="ARBA" id="ARBA00022764"/>
    </source>
</evidence>
<evidence type="ECO:0000256" key="5">
    <source>
        <dbReference type="ARBA" id="ARBA00022448"/>
    </source>
</evidence>
<comment type="subcellular location">
    <subcellularLocation>
        <location evidence="1 10">Periplasm</location>
    </subcellularLocation>
</comment>
<evidence type="ECO:0000256" key="10">
    <source>
        <dbReference type="HAMAP-Rule" id="MF_00240"/>
    </source>
</evidence>
<dbReference type="GO" id="GO:0042953">
    <property type="term" value="P:lipoprotein transport"/>
    <property type="evidence" value="ECO:0007669"/>
    <property type="project" value="InterPro"/>
</dbReference>
<accession>A0A7W3YFI7</accession>
<evidence type="ECO:0000256" key="6">
    <source>
        <dbReference type="ARBA" id="ARBA00022729"/>
    </source>
</evidence>
<dbReference type="GO" id="GO:0030288">
    <property type="term" value="C:outer membrane-bounded periplasmic space"/>
    <property type="evidence" value="ECO:0007669"/>
    <property type="project" value="TreeGrafter"/>
</dbReference>